<reference evidence="2" key="1">
    <citation type="journal article" date="2023" name="Science">
        <title>Genome structures resolve the early diversification of teleost fishes.</title>
        <authorList>
            <person name="Parey E."/>
            <person name="Louis A."/>
            <person name="Montfort J."/>
            <person name="Bouchez O."/>
            <person name="Roques C."/>
            <person name="Iampietro C."/>
            <person name="Lluch J."/>
            <person name="Castinel A."/>
            <person name="Donnadieu C."/>
            <person name="Desvignes T."/>
            <person name="Floi Bucao C."/>
            <person name="Jouanno E."/>
            <person name="Wen M."/>
            <person name="Mejri S."/>
            <person name="Dirks R."/>
            <person name="Jansen H."/>
            <person name="Henkel C."/>
            <person name="Chen W.J."/>
            <person name="Zahm M."/>
            <person name="Cabau C."/>
            <person name="Klopp C."/>
            <person name="Thompson A.W."/>
            <person name="Robinson-Rechavi M."/>
            <person name="Braasch I."/>
            <person name="Lecointre G."/>
            <person name="Bobe J."/>
            <person name="Postlethwait J.H."/>
            <person name="Berthelot C."/>
            <person name="Roest Crollius H."/>
            <person name="Guiguen Y."/>
        </authorList>
    </citation>
    <scope>NUCLEOTIDE SEQUENCE</scope>
    <source>
        <strain evidence="2">NC1722</strain>
    </source>
</reference>
<evidence type="ECO:0000256" key="1">
    <source>
        <dbReference type="SAM" id="MobiDB-lite"/>
    </source>
</evidence>
<gene>
    <name evidence="2" type="ORF">AAFF_G00333170</name>
</gene>
<evidence type="ECO:0000313" key="2">
    <source>
        <dbReference type="EMBL" id="KAJ8404930.1"/>
    </source>
</evidence>
<dbReference type="Proteomes" id="UP001221898">
    <property type="component" value="Unassembled WGS sequence"/>
</dbReference>
<feature type="region of interest" description="Disordered" evidence="1">
    <location>
        <begin position="89"/>
        <end position="115"/>
    </location>
</feature>
<dbReference type="AlphaFoldDB" id="A0AAD7SLN4"/>
<accession>A0AAD7SLN4</accession>
<comment type="caution">
    <text evidence="2">The sequence shown here is derived from an EMBL/GenBank/DDBJ whole genome shotgun (WGS) entry which is preliminary data.</text>
</comment>
<name>A0AAD7SLN4_9TELE</name>
<dbReference type="EMBL" id="JAINUG010000051">
    <property type="protein sequence ID" value="KAJ8404930.1"/>
    <property type="molecule type" value="Genomic_DNA"/>
</dbReference>
<protein>
    <submittedName>
        <fullName evidence="2">Uncharacterized protein</fullName>
    </submittedName>
</protein>
<evidence type="ECO:0000313" key="3">
    <source>
        <dbReference type="Proteomes" id="UP001221898"/>
    </source>
</evidence>
<proteinExistence type="predicted"/>
<keyword evidence="3" id="KW-1185">Reference proteome</keyword>
<organism evidence="2 3">
    <name type="scientific">Aldrovandia affinis</name>
    <dbReference type="NCBI Taxonomy" id="143900"/>
    <lineage>
        <taxon>Eukaryota</taxon>
        <taxon>Metazoa</taxon>
        <taxon>Chordata</taxon>
        <taxon>Craniata</taxon>
        <taxon>Vertebrata</taxon>
        <taxon>Euteleostomi</taxon>
        <taxon>Actinopterygii</taxon>
        <taxon>Neopterygii</taxon>
        <taxon>Teleostei</taxon>
        <taxon>Notacanthiformes</taxon>
        <taxon>Halosauridae</taxon>
        <taxon>Aldrovandia</taxon>
    </lineage>
</organism>
<feature type="region of interest" description="Disordered" evidence="1">
    <location>
        <begin position="12"/>
        <end position="71"/>
    </location>
</feature>
<sequence>MLFQVPLEHFVSSSRTPSGHNMPLAHRGGGGEAGRRSRKRQGESERAQRAHRGRRWENNIRLPPALSHRSGCQQLSEASEERIAQITPVAGSKNNSTAGACGERGGVWDGGREPPKSRALRVIPLLFS</sequence>